<feature type="transmembrane region" description="Helical" evidence="6">
    <location>
        <begin position="224"/>
        <end position="243"/>
    </location>
</feature>
<evidence type="ECO:0000256" key="4">
    <source>
        <dbReference type="ARBA" id="ARBA00022989"/>
    </source>
</evidence>
<dbReference type="InterPro" id="IPR003339">
    <property type="entry name" value="ABC/ECF_trnsptr_transmembrane"/>
</dbReference>
<dbReference type="AlphaFoldDB" id="A0A9X1QRD9"/>
<dbReference type="Pfam" id="PF02361">
    <property type="entry name" value="CbiQ"/>
    <property type="match status" value="1"/>
</dbReference>
<feature type="transmembrane region" description="Helical" evidence="6">
    <location>
        <begin position="57"/>
        <end position="76"/>
    </location>
</feature>
<dbReference type="PANTHER" id="PTHR34857">
    <property type="entry name" value="SLL0384 PROTEIN"/>
    <property type="match status" value="1"/>
</dbReference>
<keyword evidence="2" id="KW-1003">Cell membrane</keyword>
<proteinExistence type="predicted"/>
<keyword evidence="4 6" id="KW-1133">Transmembrane helix</keyword>
<dbReference type="Proteomes" id="UP001139336">
    <property type="component" value="Unassembled WGS sequence"/>
</dbReference>
<evidence type="ECO:0000256" key="3">
    <source>
        <dbReference type="ARBA" id="ARBA00022692"/>
    </source>
</evidence>
<reference evidence="7" key="1">
    <citation type="submission" date="2022-01" db="EMBL/GenBank/DDBJ databases">
        <title>Corynebacterium sp. nov isolated from isolated from the feces of the greater white-fronted geese (Anser albifrons) at Poyang Lake, PR China.</title>
        <authorList>
            <person name="Liu Q."/>
        </authorList>
    </citation>
    <scope>NUCLEOTIDE SEQUENCE</scope>
    <source>
        <strain evidence="7">JCM 32435</strain>
    </source>
</reference>
<dbReference type="CDD" id="cd16914">
    <property type="entry name" value="EcfT"/>
    <property type="match status" value="1"/>
</dbReference>
<dbReference type="GO" id="GO:0005886">
    <property type="term" value="C:plasma membrane"/>
    <property type="evidence" value="ECO:0007669"/>
    <property type="project" value="UniProtKB-ARBA"/>
</dbReference>
<dbReference type="EMBL" id="JAKGSI010000007">
    <property type="protein sequence ID" value="MCF4007751.1"/>
    <property type="molecule type" value="Genomic_DNA"/>
</dbReference>
<dbReference type="RefSeq" id="WP_236120077.1">
    <property type="nucleotide sequence ID" value="NZ_JAKGSI010000007.1"/>
</dbReference>
<organism evidence="7 8">
    <name type="scientific">Corynebacterium uropygiale</name>
    <dbReference type="NCBI Taxonomy" id="1775911"/>
    <lineage>
        <taxon>Bacteria</taxon>
        <taxon>Bacillati</taxon>
        <taxon>Actinomycetota</taxon>
        <taxon>Actinomycetes</taxon>
        <taxon>Mycobacteriales</taxon>
        <taxon>Corynebacteriaceae</taxon>
        <taxon>Corynebacterium</taxon>
    </lineage>
</organism>
<feature type="transmembrane region" description="Helical" evidence="6">
    <location>
        <begin position="96"/>
        <end position="117"/>
    </location>
</feature>
<comment type="subcellular location">
    <subcellularLocation>
        <location evidence="1">Membrane</location>
        <topology evidence="1">Multi-pass membrane protein</topology>
    </subcellularLocation>
</comment>
<keyword evidence="3 6" id="KW-0812">Transmembrane</keyword>
<sequence>MTLPSPCFNPVGRFLAAGVLTTPLLLSIDRISAAVALVLSVPLMLYLGFGPRAWVRWGWPVLLAAALAGISMSLYGQPAGEEYFSFLTARVTSNSLRLGEAITLRVLAIGLPTIALLRSIDPTDLGDGLAQILRLPARFVLSAMAGVRLLGAFRRDWHTLGLARRARGLGDHGRIRRGASQAFALLIFALRRADTLSTAMEARGFRNAEQRTWARPSQLGRADALLILACLSIAVVALGVSVWSGEFRFLGVT</sequence>
<keyword evidence="5 6" id="KW-0472">Membrane</keyword>
<gene>
    <name evidence="7" type="ORF">L1O03_11305</name>
</gene>
<comment type="caution">
    <text evidence="7">The sequence shown here is derived from an EMBL/GenBank/DDBJ whole genome shotgun (WGS) entry which is preliminary data.</text>
</comment>
<name>A0A9X1QRD9_9CORY</name>
<evidence type="ECO:0000313" key="8">
    <source>
        <dbReference type="Proteomes" id="UP001139336"/>
    </source>
</evidence>
<accession>A0A9X1QRD9</accession>
<dbReference type="PANTHER" id="PTHR34857:SF2">
    <property type="entry name" value="SLL0384 PROTEIN"/>
    <property type="match status" value="1"/>
</dbReference>
<evidence type="ECO:0000256" key="5">
    <source>
        <dbReference type="ARBA" id="ARBA00023136"/>
    </source>
</evidence>
<feature type="transmembrane region" description="Helical" evidence="6">
    <location>
        <begin position="31"/>
        <end position="50"/>
    </location>
</feature>
<keyword evidence="8" id="KW-1185">Reference proteome</keyword>
<evidence type="ECO:0000256" key="1">
    <source>
        <dbReference type="ARBA" id="ARBA00004141"/>
    </source>
</evidence>
<protein>
    <submittedName>
        <fullName evidence="7">Energy-coupling factor transporter transmembrane protein EcfT</fullName>
    </submittedName>
</protein>
<dbReference type="InterPro" id="IPR051611">
    <property type="entry name" value="ECF_transporter_component"/>
</dbReference>
<evidence type="ECO:0000256" key="2">
    <source>
        <dbReference type="ARBA" id="ARBA00022475"/>
    </source>
</evidence>
<evidence type="ECO:0000313" key="7">
    <source>
        <dbReference type="EMBL" id="MCF4007751.1"/>
    </source>
</evidence>
<evidence type="ECO:0000256" key="6">
    <source>
        <dbReference type="SAM" id="Phobius"/>
    </source>
</evidence>